<evidence type="ECO:0000313" key="6">
    <source>
        <dbReference type="EMBL" id="KAF9952269.1"/>
    </source>
</evidence>
<keyword evidence="7" id="KW-1185">Reference proteome</keyword>
<keyword evidence="5" id="KW-0472">Membrane</keyword>
<evidence type="ECO:0000313" key="7">
    <source>
        <dbReference type="Proteomes" id="UP000749646"/>
    </source>
</evidence>
<feature type="non-terminal residue" evidence="6">
    <location>
        <position position="1"/>
    </location>
</feature>
<organism evidence="6 7">
    <name type="scientific">Modicella reniformis</name>
    <dbReference type="NCBI Taxonomy" id="1440133"/>
    <lineage>
        <taxon>Eukaryota</taxon>
        <taxon>Fungi</taxon>
        <taxon>Fungi incertae sedis</taxon>
        <taxon>Mucoromycota</taxon>
        <taxon>Mortierellomycotina</taxon>
        <taxon>Mortierellomycetes</taxon>
        <taxon>Mortierellales</taxon>
        <taxon>Mortierellaceae</taxon>
        <taxon>Modicella</taxon>
    </lineage>
</organism>
<evidence type="ECO:0000256" key="3">
    <source>
        <dbReference type="ARBA" id="ARBA00022692"/>
    </source>
</evidence>
<gene>
    <name evidence="6" type="primary">FUNDC1_2</name>
    <name evidence="6" type="ORF">BGZ65_005381</name>
</gene>
<comment type="similarity">
    <text evidence="2">Belongs to the FUN14 family.</text>
</comment>
<comment type="caution">
    <text evidence="6">The sequence shown here is derived from an EMBL/GenBank/DDBJ whole genome shotgun (WGS) entry which is preliminary data.</text>
</comment>
<evidence type="ECO:0000256" key="1">
    <source>
        <dbReference type="ARBA" id="ARBA00004370"/>
    </source>
</evidence>
<accession>A0A9P6LYR1</accession>
<sequence length="96" mass="10971">MGVCSGYLFKKLGKMFVLVAGLGFVTLQLLANSGYVQVDWLKIETRFNEKLDLDRDGKVTVRDAKYGLNWVIDLLMRNLQFKSTFAGAFYLGFWYG</sequence>
<keyword evidence="4" id="KW-1133">Transmembrane helix</keyword>
<reference evidence="6" key="1">
    <citation type="journal article" date="2020" name="Fungal Divers.">
        <title>Resolving the Mortierellaceae phylogeny through synthesis of multi-gene phylogenetics and phylogenomics.</title>
        <authorList>
            <person name="Vandepol N."/>
            <person name="Liber J."/>
            <person name="Desiro A."/>
            <person name="Na H."/>
            <person name="Kennedy M."/>
            <person name="Barry K."/>
            <person name="Grigoriev I.V."/>
            <person name="Miller A.N."/>
            <person name="O'Donnell K."/>
            <person name="Stajich J.E."/>
            <person name="Bonito G."/>
        </authorList>
    </citation>
    <scope>NUCLEOTIDE SEQUENCE</scope>
    <source>
        <strain evidence="6">MES-2147</strain>
    </source>
</reference>
<dbReference type="Pfam" id="PF04930">
    <property type="entry name" value="FUN14"/>
    <property type="match status" value="1"/>
</dbReference>
<evidence type="ECO:0000256" key="4">
    <source>
        <dbReference type="ARBA" id="ARBA00022989"/>
    </source>
</evidence>
<dbReference type="OrthoDB" id="163794at2759"/>
<evidence type="ECO:0000256" key="2">
    <source>
        <dbReference type="ARBA" id="ARBA00009160"/>
    </source>
</evidence>
<name>A0A9P6LYR1_9FUNG</name>
<evidence type="ECO:0000256" key="5">
    <source>
        <dbReference type="ARBA" id="ARBA00023136"/>
    </source>
</evidence>
<keyword evidence="3" id="KW-0812">Transmembrane</keyword>
<dbReference type="PANTHER" id="PTHR21346:SF10">
    <property type="entry name" value="TRANSMEMBRANE PROTEIN"/>
    <property type="match status" value="1"/>
</dbReference>
<dbReference type="EMBL" id="JAAAHW010007001">
    <property type="protein sequence ID" value="KAF9952269.1"/>
    <property type="molecule type" value="Genomic_DNA"/>
</dbReference>
<dbReference type="Proteomes" id="UP000749646">
    <property type="component" value="Unassembled WGS sequence"/>
</dbReference>
<dbReference type="PANTHER" id="PTHR21346">
    <property type="entry name" value="FUN14 DOMAIN CONTAINING"/>
    <property type="match status" value="1"/>
</dbReference>
<dbReference type="AlphaFoldDB" id="A0A9P6LYR1"/>
<comment type="subcellular location">
    <subcellularLocation>
        <location evidence="1">Membrane</location>
    </subcellularLocation>
</comment>
<dbReference type="InterPro" id="IPR007014">
    <property type="entry name" value="FUN14"/>
</dbReference>
<proteinExistence type="inferred from homology"/>
<dbReference type="GO" id="GO:0016020">
    <property type="term" value="C:membrane"/>
    <property type="evidence" value="ECO:0007669"/>
    <property type="project" value="UniProtKB-SubCell"/>
</dbReference>
<protein>
    <submittedName>
        <fullName evidence="6">FUN14 domain-containing protein 1</fullName>
    </submittedName>
</protein>